<comment type="caution">
    <text evidence="2">The sequence shown here is derived from an EMBL/GenBank/DDBJ whole genome shotgun (WGS) entry which is preliminary data.</text>
</comment>
<feature type="region of interest" description="Disordered" evidence="1">
    <location>
        <begin position="1"/>
        <end position="35"/>
    </location>
</feature>
<dbReference type="EMBL" id="JAHRIO010000613">
    <property type="protein sequence ID" value="MEQ2158261.1"/>
    <property type="molecule type" value="Genomic_DNA"/>
</dbReference>
<proteinExistence type="predicted"/>
<accession>A0ABV0MH05</accession>
<protein>
    <submittedName>
        <fullName evidence="2">Uncharacterized protein</fullName>
    </submittedName>
</protein>
<dbReference type="Proteomes" id="UP001476798">
    <property type="component" value="Unassembled WGS sequence"/>
</dbReference>
<evidence type="ECO:0000313" key="3">
    <source>
        <dbReference type="Proteomes" id="UP001476798"/>
    </source>
</evidence>
<reference evidence="2 3" key="1">
    <citation type="submission" date="2021-06" db="EMBL/GenBank/DDBJ databases">
        <authorList>
            <person name="Palmer J.M."/>
        </authorList>
    </citation>
    <scope>NUCLEOTIDE SEQUENCE [LARGE SCALE GENOMIC DNA]</scope>
    <source>
        <strain evidence="2 3">GA_2019</strain>
        <tissue evidence="2">Muscle</tissue>
    </source>
</reference>
<evidence type="ECO:0000256" key="1">
    <source>
        <dbReference type="SAM" id="MobiDB-lite"/>
    </source>
</evidence>
<organism evidence="2 3">
    <name type="scientific">Goodea atripinnis</name>
    <dbReference type="NCBI Taxonomy" id="208336"/>
    <lineage>
        <taxon>Eukaryota</taxon>
        <taxon>Metazoa</taxon>
        <taxon>Chordata</taxon>
        <taxon>Craniata</taxon>
        <taxon>Vertebrata</taxon>
        <taxon>Euteleostomi</taxon>
        <taxon>Actinopterygii</taxon>
        <taxon>Neopterygii</taxon>
        <taxon>Teleostei</taxon>
        <taxon>Neoteleostei</taxon>
        <taxon>Acanthomorphata</taxon>
        <taxon>Ovalentaria</taxon>
        <taxon>Atherinomorphae</taxon>
        <taxon>Cyprinodontiformes</taxon>
        <taxon>Goodeidae</taxon>
        <taxon>Goodea</taxon>
    </lineage>
</organism>
<sequence length="145" mass="15553">MPIDTRAVLQTKSTLSEADTSMTGRGPSHRFQGGGLGRLGGPITAAEKLAVEGDRLPPGLSLSFISKRRQMVGLALAPSSQSPKVRFCDGCGEWECCREGSGTSARTDNRGQSMPRLSSLRLPFTYCSFLCKPLKDSELICCSHS</sequence>
<evidence type="ECO:0000313" key="2">
    <source>
        <dbReference type="EMBL" id="MEQ2158261.1"/>
    </source>
</evidence>
<feature type="compositionally biased region" description="Polar residues" evidence="1">
    <location>
        <begin position="8"/>
        <end position="23"/>
    </location>
</feature>
<keyword evidence="3" id="KW-1185">Reference proteome</keyword>
<gene>
    <name evidence="2" type="ORF">GOODEAATRI_010456</name>
</gene>
<name>A0ABV0MH05_9TELE</name>